<evidence type="ECO:0000313" key="7">
    <source>
        <dbReference type="EMBL" id="KKN56567.1"/>
    </source>
</evidence>
<dbReference type="PANTHER" id="PTHR37422:SF13">
    <property type="entry name" value="LIPOPOLYSACCHARIDE BIOSYNTHESIS PROTEIN PA4999-RELATED"/>
    <property type="match status" value="1"/>
</dbReference>
<accession>A0A0F9S2V4</accession>
<dbReference type="EMBL" id="LAZR01000838">
    <property type="protein sequence ID" value="KKN56567.1"/>
    <property type="molecule type" value="Genomic_DNA"/>
</dbReference>
<gene>
    <name evidence="7" type="ORF">LCGC14_0570790</name>
</gene>
<feature type="domain" description="O-antigen ligase-related" evidence="6">
    <location>
        <begin position="9"/>
        <end position="105"/>
    </location>
</feature>
<dbReference type="InterPro" id="IPR007016">
    <property type="entry name" value="O-antigen_ligase-rel_domated"/>
</dbReference>
<evidence type="ECO:0000256" key="3">
    <source>
        <dbReference type="ARBA" id="ARBA00022989"/>
    </source>
</evidence>
<organism evidence="7">
    <name type="scientific">marine sediment metagenome</name>
    <dbReference type="NCBI Taxonomy" id="412755"/>
    <lineage>
        <taxon>unclassified sequences</taxon>
        <taxon>metagenomes</taxon>
        <taxon>ecological metagenomes</taxon>
    </lineage>
</organism>
<feature type="transmembrane region" description="Helical" evidence="5">
    <location>
        <begin position="129"/>
        <end position="146"/>
    </location>
</feature>
<comment type="subcellular location">
    <subcellularLocation>
        <location evidence="1">Membrane</location>
        <topology evidence="1">Multi-pass membrane protein</topology>
    </subcellularLocation>
</comment>
<evidence type="ECO:0000259" key="6">
    <source>
        <dbReference type="Pfam" id="PF04932"/>
    </source>
</evidence>
<evidence type="ECO:0000256" key="1">
    <source>
        <dbReference type="ARBA" id="ARBA00004141"/>
    </source>
</evidence>
<feature type="non-terminal residue" evidence="7">
    <location>
        <position position="1"/>
    </location>
</feature>
<protein>
    <recommendedName>
        <fullName evidence="6">O-antigen ligase-related domain-containing protein</fullName>
    </recommendedName>
</protein>
<proteinExistence type="predicted"/>
<evidence type="ECO:0000256" key="2">
    <source>
        <dbReference type="ARBA" id="ARBA00022692"/>
    </source>
</evidence>
<sequence length="175" mass="20281">YSLLAAGIMSIPVLFFYQNFALFNRGSNITETADLRFFYWQEAFNIFSEFPLIGIGIGNYKNYVSLYSQEQYWAFFGEYLYLDHPENGYLKILVELGALGFILLIGFLVRPLIISIHSFLYPQTRNSRLVIMVSAVFCWMIAFITVYSLNDIRIFILITTLVCLIISDQKKILTT</sequence>
<dbReference type="AlphaFoldDB" id="A0A0F9S2V4"/>
<dbReference type="InterPro" id="IPR051533">
    <property type="entry name" value="WaaL-like"/>
</dbReference>
<keyword evidence="2 5" id="KW-0812">Transmembrane</keyword>
<dbReference type="Pfam" id="PF04932">
    <property type="entry name" value="Wzy_C"/>
    <property type="match status" value="1"/>
</dbReference>
<keyword evidence="3 5" id="KW-1133">Transmembrane helix</keyword>
<reference evidence="7" key="1">
    <citation type="journal article" date="2015" name="Nature">
        <title>Complex archaea that bridge the gap between prokaryotes and eukaryotes.</title>
        <authorList>
            <person name="Spang A."/>
            <person name="Saw J.H."/>
            <person name="Jorgensen S.L."/>
            <person name="Zaremba-Niedzwiedzka K."/>
            <person name="Martijn J."/>
            <person name="Lind A.E."/>
            <person name="van Eijk R."/>
            <person name="Schleper C."/>
            <person name="Guy L."/>
            <person name="Ettema T.J."/>
        </authorList>
    </citation>
    <scope>NUCLEOTIDE SEQUENCE</scope>
</reference>
<comment type="caution">
    <text evidence="7">The sequence shown here is derived from an EMBL/GenBank/DDBJ whole genome shotgun (WGS) entry which is preliminary data.</text>
</comment>
<dbReference type="GO" id="GO:0016020">
    <property type="term" value="C:membrane"/>
    <property type="evidence" value="ECO:0007669"/>
    <property type="project" value="UniProtKB-SubCell"/>
</dbReference>
<name>A0A0F9S2V4_9ZZZZ</name>
<dbReference type="PANTHER" id="PTHR37422">
    <property type="entry name" value="TEICHURONIC ACID BIOSYNTHESIS PROTEIN TUAE"/>
    <property type="match status" value="1"/>
</dbReference>
<evidence type="ECO:0000256" key="4">
    <source>
        <dbReference type="ARBA" id="ARBA00023136"/>
    </source>
</evidence>
<keyword evidence="4 5" id="KW-0472">Membrane</keyword>
<feature type="transmembrane region" description="Helical" evidence="5">
    <location>
        <begin position="89"/>
        <end position="109"/>
    </location>
</feature>
<evidence type="ECO:0000256" key="5">
    <source>
        <dbReference type="SAM" id="Phobius"/>
    </source>
</evidence>